<comment type="cofactor">
    <cofactor evidence="1 5">
        <name>heme</name>
        <dbReference type="ChEBI" id="CHEBI:30413"/>
    </cofactor>
</comment>
<dbReference type="SUPFAM" id="SSF48264">
    <property type="entry name" value="Cytochrome P450"/>
    <property type="match status" value="1"/>
</dbReference>
<evidence type="ECO:0000256" key="6">
    <source>
        <dbReference type="RuleBase" id="RU000461"/>
    </source>
</evidence>
<dbReference type="GO" id="GO:0005506">
    <property type="term" value="F:iron ion binding"/>
    <property type="evidence" value="ECO:0007669"/>
    <property type="project" value="InterPro"/>
</dbReference>
<feature type="region of interest" description="Disordered" evidence="7">
    <location>
        <begin position="1"/>
        <end position="21"/>
    </location>
</feature>
<dbReference type="RefSeq" id="WP_142583518.1">
    <property type="nucleotide sequence ID" value="NZ_CABFPH010000036.1"/>
</dbReference>
<comment type="similarity">
    <text evidence="2 6">Belongs to the cytochrome P450 family.</text>
</comment>
<dbReference type="AlphaFoldDB" id="A0A509EG70"/>
<dbReference type="GO" id="GO:0016705">
    <property type="term" value="F:oxidoreductase activity, acting on paired donors, with incorporation or reduction of molecular oxygen"/>
    <property type="evidence" value="ECO:0007669"/>
    <property type="project" value="InterPro"/>
</dbReference>
<dbReference type="Gene3D" id="1.10.630.10">
    <property type="entry name" value="Cytochrome P450"/>
    <property type="match status" value="1"/>
</dbReference>
<keyword evidence="4 5" id="KW-0408">Iron</keyword>
<dbReference type="GO" id="GO:0020037">
    <property type="term" value="F:heme binding"/>
    <property type="evidence" value="ECO:0007669"/>
    <property type="project" value="InterPro"/>
</dbReference>
<dbReference type="PANTHER" id="PTHR24305">
    <property type="entry name" value="CYTOCHROME P450"/>
    <property type="match status" value="1"/>
</dbReference>
<protein>
    <submittedName>
        <fullName evidence="8">Bifunctional cytochrome P450/NADPH--P450 reductase 2</fullName>
    </submittedName>
</protein>
<reference evidence="8 9" key="1">
    <citation type="submission" date="2019-06" db="EMBL/GenBank/DDBJ databases">
        <authorList>
            <person name="Rodrigo-Torres L."/>
            <person name="Arahal R. D."/>
            <person name="Lucena T."/>
        </authorList>
    </citation>
    <scope>NUCLEOTIDE SEQUENCE [LARGE SCALE GENOMIC DNA]</scope>
    <source>
        <strain evidence="8 9">SB0023/3</strain>
    </source>
</reference>
<dbReference type="EMBL" id="CABFPH010000036">
    <property type="protein sequence ID" value="VUD72183.1"/>
    <property type="molecule type" value="Genomic_DNA"/>
</dbReference>
<evidence type="ECO:0000313" key="9">
    <source>
        <dbReference type="Proteomes" id="UP000410984"/>
    </source>
</evidence>
<evidence type="ECO:0000256" key="2">
    <source>
        <dbReference type="ARBA" id="ARBA00010617"/>
    </source>
</evidence>
<gene>
    <name evidence="8" type="primary">cypB</name>
    <name evidence="8" type="ORF">MET9862_02778</name>
</gene>
<evidence type="ECO:0000313" key="8">
    <source>
        <dbReference type="EMBL" id="VUD72183.1"/>
    </source>
</evidence>
<organism evidence="8 9">
    <name type="scientific">Methylobacterium symbioticum</name>
    <dbReference type="NCBI Taxonomy" id="2584084"/>
    <lineage>
        <taxon>Bacteria</taxon>
        <taxon>Pseudomonadati</taxon>
        <taxon>Pseudomonadota</taxon>
        <taxon>Alphaproteobacteria</taxon>
        <taxon>Hyphomicrobiales</taxon>
        <taxon>Methylobacteriaceae</taxon>
        <taxon>Methylobacterium</taxon>
    </lineage>
</organism>
<dbReference type="PANTHER" id="PTHR24305:SF166">
    <property type="entry name" value="CYTOCHROME P450 12A4, MITOCHONDRIAL-RELATED"/>
    <property type="match status" value="1"/>
</dbReference>
<dbReference type="InterPro" id="IPR017972">
    <property type="entry name" value="Cyt_P450_CS"/>
</dbReference>
<dbReference type="InterPro" id="IPR036396">
    <property type="entry name" value="Cyt_P450_sf"/>
</dbReference>
<keyword evidence="5 6" id="KW-0349">Heme</keyword>
<evidence type="ECO:0000256" key="7">
    <source>
        <dbReference type="SAM" id="MobiDB-lite"/>
    </source>
</evidence>
<dbReference type="GO" id="GO:0004497">
    <property type="term" value="F:monooxygenase activity"/>
    <property type="evidence" value="ECO:0007669"/>
    <property type="project" value="UniProtKB-KW"/>
</dbReference>
<sequence>MLASAPQTPTTARFRPPVPPPLRRPQGLFEFLRTVRANPLATWMEEHFTASVMAGEGVLGRITVVSEPALIRHVLVENAAGYRKDDLQRRVLAPGLGEGLLTAEGEAWRLQRRTLAPIFSLRTVRGFEAAMNAAGERLARRLVRRAGTRIDVAQEMTRVTLDVLERTIFTNGPQNDPDALARAITRFLESVGPIDPLDVFGVPDFVPRLGRLRARPAIRYFAEIVEALIARRRAVMAAGEAPQDLLTLLLAAQDPETGEGLSDLDVSANIVTFIAAGHETTANALTWTLYCLSQDPGALARLEAEVEAAADAEGRFTIERLPFAKAVIEETLRLFPPAAILSRQALKPDRLGRVKVPQGSVVMVSPYVLHRHRALWEDPAAFVPERFLGAAREAIPRFAYLPFGAGPRVCIGQSFSLQEAVIVLAHVVRAVRLALPGDHPPVIPVQRVTVRPQHGLRMDAMRR</sequence>
<feature type="binding site" description="axial binding residue" evidence="5">
    <location>
        <position position="410"/>
    </location>
    <ligand>
        <name>heme</name>
        <dbReference type="ChEBI" id="CHEBI:30413"/>
    </ligand>
    <ligandPart>
        <name>Fe</name>
        <dbReference type="ChEBI" id="CHEBI:18248"/>
    </ligandPart>
</feature>
<keyword evidence="6" id="KW-0560">Oxidoreductase</keyword>
<keyword evidence="9" id="KW-1185">Reference proteome</keyword>
<accession>A0A509EG70</accession>
<keyword evidence="6" id="KW-0503">Monooxygenase</keyword>
<dbReference type="Proteomes" id="UP000410984">
    <property type="component" value="Unassembled WGS sequence"/>
</dbReference>
<evidence type="ECO:0000256" key="3">
    <source>
        <dbReference type="ARBA" id="ARBA00022723"/>
    </source>
</evidence>
<dbReference type="PRINTS" id="PR00465">
    <property type="entry name" value="EP450IV"/>
</dbReference>
<evidence type="ECO:0000256" key="5">
    <source>
        <dbReference type="PIRSR" id="PIRSR602403-1"/>
    </source>
</evidence>
<dbReference type="PROSITE" id="PS00086">
    <property type="entry name" value="CYTOCHROME_P450"/>
    <property type="match status" value="1"/>
</dbReference>
<proteinExistence type="inferred from homology"/>
<keyword evidence="3 5" id="KW-0479">Metal-binding</keyword>
<dbReference type="InterPro" id="IPR002403">
    <property type="entry name" value="Cyt_P450_E_grp-IV"/>
</dbReference>
<name>A0A509EG70_9HYPH</name>
<dbReference type="PRINTS" id="PR00385">
    <property type="entry name" value="P450"/>
</dbReference>
<dbReference type="InterPro" id="IPR001128">
    <property type="entry name" value="Cyt_P450"/>
</dbReference>
<dbReference type="Pfam" id="PF00067">
    <property type="entry name" value="p450"/>
    <property type="match status" value="1"/>
</dbReference>
<evidence type="ECO:0000256" key="4">
    <source>
        <dbReference type="ARBA" id="ARBA00023004"/>
    </source>
</evidence>
<dbReference type="OrthoDB" id="9764248at2"/>
<dbReference type="InterPro" id="IPR050121">
    <property type="entry name" value="Cytochrome_P450_monoxygenase"/>
</dbReference>
<evidence type="ECO:0000256" key="1">
    <source>
        <dbReference type="ARBA" id="ARBA00001971"/>
    </source>
</evidence>